<dbReference type="GO" id="GO:0005774">
    <property type="term" value="C:vacuolar membrane"/>
    <property type="evidence" value="ECO:0007669"/>
    <property type="project" value="UniProtKB-SubCell"/>
</dbReference>
<comment type="caution">
    <text evidence="20">The sequence shown here is derived from an EMBL/GenBank/DDBJ whole genome shotgun (WGS) entry which is preliminary data.</text>
</comment>
<organism evidence="20 21">
    <name type="scientific">Lyophyllum shimeji</name>
    <name type="common">Hon-shimeji</name>
    <name type="synonym">Tricholoma shimeji</name>
    <dbReference type="NCBI Taxonomy" id="47721"/>
    <lineage>
        <taxon>Eukaryota</taxon>
        <taxon>Fungi</taxon>
        <taxon>Dikarya</taxon>
        <taxon>Basidiomycota</taxon>
        <taxon>Agaricomycotina</taxon>
        <taxon>Agaricomycetes</taxon>
        <taxon>Agaricomycetidae</taxon>
        <taxon>Agaricales</taxon>
        <taxon>Tricholomatineae</taxon>
        <taxon>Lyophyllaceae</taxon>
        <taxon>Lyophyllum</taxon>
    </lineage>
</organism>
<dbReference type="InterPro" id="IPR045175">
    <property type="entry name" value="M28_fam"/>
</dbReference>
<reference evidence="20" key="1">
    <citation type="submission" date="2022-07" db="EMBL/GenBank/DDBJ databases">
        <title>The genome of Lyophyllum shimeji provides insight into the initial evolution of ectomycorrhizal fungal genome.</title>
        <authorList>
            <person name="Kobayashi Y."/>
            <person name="Shibata T."/>
            <person name="Hirakawa H."/>
            <person name="Shigenobu S."/>
            <person name="Nishiyama T."/>
            <person name="Yamada A."/>
            <person name="Hasebe M."/>
            <person name="Kawaguchi M."/>
        </authorList>
    </citation>
    <scope>NUCLEOTIDE SEQUENCE</scope>
    <source>
        <strain evidence="20">AT787</strain>
    </source>
</reference>
<evidence type="ECO:0000256" key="14">
    <source>
        <dbReference type="ARBA" id="ARBA00023180"/>
    </source>
</evidence>
<dbReference type="AlphaFoldDB" id="A0A9P3UM90"/>
<proteinExistence type="inferred from homology"/>
<dbReference type="PANTHER" id="PTHR12147:SF58">
    <property type="entry name" value="VACUOLAR MEMBRANE PROTEASE"/>
    <property type="match status" value="1"/>
</dbReference>
<evidence type="ECO:0000259" key="18">
    <source>
        <dbReference type="Pfam" id="PF22250"/>
    </source>
</evidence>
<keyword evidence="9 15" id="KW-0378">Hydrolase</keyword>
<dbReference type="EC" id="3.4.-.-" evidence="15"/>
<dbReference type="EMBL" id="BRPK01000003">
    <property type="protein sequence ID" value="GLB36490.1"/>
    <property type="molecule type" value="Genomic_DNA"/>
</dbReference>
<protein>
    <recommendedName>
        <fullName evidence="15">Peptide hydrolase</fullName>
        <ecNumber evidence="15">3.4.-.-</ecNumber>
    </recommendedName>
</protein>
<dbReference type="InterPro" id="IPR007484">
    <property type="entry name" value="Peptidase_M28"/>
</dbReference>
<evidence type="ECO:0000256" key="7">
    <source>
        <dbReference type="ARBA" id="ARBA00022692"/>
    </source>
</evidence>
<keyword evidence="21" id="KW-1185">Reference proteome</keyword>
<sequence length="934" mass="103114">MKLWPSLTPSALGTTTVVAIYVLVFAAVLVTDQLPGIPDADHQHGLKVRQAWKDLHVIAARPHPYNSRANDLVRDYLLSRLEPIAAAYPHMHLVDDRVSNASFSKHYFEGSNILVKIDGTEPNQPGAVLFSAHYDSVSTSMGATDDGMAIVTMLQLVAKLAEKRSKRTSIFNFNNGEEDGLYGAHAFLEHPWSNLTRTFLNLEGAAAGGRPILFRGTSTKPLSAFHHKYVPHPHGTVLAGDAFARGVIRSSTDYSVYSKGGRMEGLDFAFYKGRSHYHTRYDAIPFLRGGTRALWSMMEAVDGAGRALLDQGHGEPAGDVVYFDLFGRFMVMFSVAAMQTFNIVFLVVVPIVVLVLVAARRLAGTGVRHGGVLHRLWHGQRSQDLSWVRFWISFIVTVAAQIGLVLGYVALNKYVVYSSPYLVAVSALSLVYLTFAIDLPLSFLRHHPTSTNTLNLLLLQLVLFSYLILLATTTLLPIGGTYIFSALATCAFLGWVVGAVYDLVYERTLDVAEVEEEGNGDVEPTEATPLIQTQAQSPPTVTPRSQEWQALVWLIQLLLVVSIPVILLSHIGIILIGSVPQGIVDGGPVWFVYAAFCLVATLLVLPLSPFIHTYPKAPPLSLPPPFQDLNSPKTLRRVLAVVFGMSAAYTSGFLGVVTFTSSPASSPGFPFSIHAPMKVFFHQRVELIAPWGNGSDHRSDNAASGVRMHPTTYLTGIPYYLDQMIVPVLPSAIENGAECTKDDDRKGWIRCGWPSGDDMVPCPGKDIDDEESVRGDRHALVLSKNRWLRSSIRRYSPTSARIWLRGVNTRACRVYFDNAKVARWSVVGGNAGVQNEYHGVKTKKGKELKEVRLWSRTWNREFVVDVEFVEGPEKIEGYVACEWSEYESGTVGVRDSAGGSKIPAYEEVLRFFPRWATTTKRTDGLTEVWSAFEM</sequence>
<keyword evidence="10 15" id="KW-0862">Zinc</keyword>
<evidence type="ECO:0000313" key="21">
    <source>
        <dbReference type="Proteomes" id="UP001063166"/>
    </source>
</evidence>
<feature type="transmembrane region" description="Helical" evidence="16">
    <location>
        <begin position="482"/>
        <end position="504"/>
    </location>
</feature>
<feature type="transmembrane region" description="Helical" evidence="16">
    <location>
        <begin position="329"/>
        <end position="359"/>
    </location>
</feature>
<dbReference type="SUPFAM" id="SSF53187">
    <property type="entry name" value="Zn-dependent exopeptidases"/>
    <property type="match status" value="1"/>
</dbReference>
<gene>
    <name evidence="20" type="ORF">LshimejAT787_0307780</name>
</gene>
<feature type="transmembrane region" description="Helical" evidence="16">
    <location>
        <begin position="421"/>
        <end position="444"/>
    </location>
</feature>
<evidence type="ECO:0000256" key="3">
    <source>
        <dbReference type="ARBA" id="ARBA00004128"/>
    </source>
</evidence>
<evidence type="ECO:0000256" key="11">
    <source>
        <dbReference type="ARBA" id="ARBA00022989"/>
    </source>
</evidence>
<dbReference type="GO" id="GO:0046872">
    <property type="term" value="F:metal ion binding"/>
    <property type="evidence" value="ECO:0007669"/>
    <property type="project" value="UniProtKB-KW"/>
</dbReference>
<dbReference type="PANTHER" id="PTHR12147">
    <property type="entry name" value="METALLOPEPTIDASE M28 FAMILY MEMBER"/>
    <property type="match status" value="1"/>
</dbReference>
<dbReference type="Pfam" id="PF22250">
    <property type="entry name" value="PFF1_C"/>
    <property type="match status" value="1"/>
</dbReference>
<evidence type="ECO:0000256" key="15">
    <source>
        <dbReference type="RuleBase" id="RU361240"/>
    </source>
</evidence>
<feature type="transmembrane region" description="Helical" evidence="16">
    <location>
        <begin position="12"/>
        <end position="30"/>
    </location>
</feature>
<feature type="transmembrane region" description="Helical" evidence="16">
    <location>
        <begin position="456"/>
        <end position="476"/>
    </location>
</feature>
<dbReference type="InterPro" id="IPR048024">
    <property type="entry name" value="Fxna-like_M28_dom"/>
</dbReference>
<evidence type="ECO:0000256" key="10">
    <source>
        <dbReference type="ARBA" id="ARBA00022833"/>
    </source>
</evidence>
<evidence type="ECO:0000256" key="16">
    <source>
        <dbReference type="SAM" id="Phobius"/>
    </source>
</evidence>
<keyword evidence="6 15" id="KW-0645">Protease</keyword>
<evidence type="ECO:0000256" key="8">
    <source>
        <dbReference type="ARBA" id="ARBA00022723"/>
    </source>
</evidence>
<keyword evidence="14" id="KW-0325">Glycoprotein</keyword>
<dbReference type="CDD" id="cd03875">
    <property type="entry name" value="M28_Fxna_like"/>
    <property type="match status" value="1"/>
</dbReference>
<evidence type="ECO:0000256" key="13">
    <source>
        <dbReference type="ARBA" id="ARBA00023136"/>
    </source>
</evidence>
<evidence type="ECO:0000256" key="6">
    <source>
        <dbReference type="ARBA" id="ARBA00022670"/>
    </source>
</evidence>
<keyword evidence="7 16" id="KW-0812">Transmembrane</keyword>
<dbReference type="GO" id="GO:0008235">
    <property type="term" value="F:metalloexopeptidase activity"/>
    <property type="evidence" value="ECO:0007669"/>
    <property type="project" value="InterPro"/>
</dbReference>
<dbReference type="InterPro" id="IPR053975">
    <property type="entry name" value="PFF1_C"/>
</dbReference>
<evidence type="ECO:0000256" key="5">
    <source>
        <dbReference type="ARBA" id="ARBA00022554"/>
    </source>
</evidence>
<keyword evidence="5" id="KW-0926">Vacuole</keyword>
<dbReference type="GO" id="GO:0006508">
    <property type="term" value="P:proteolysis"/>
    <property type="evidence" value="ECO:0007669"/>
    <property type="project" value="UniProtKB-KW"/>
</dbReference>
<dbReference type="Pfam" id="PF22251">
    <property type="entry name" value="PFF1_TM"/>
    <property type="match status" value="1"/>
</dbReference>
<feature type="transmembrane region" description="Helical" evidence="16">
    <location>
        <begin position="390"/>
        <end position="409"/>
    </location>
</feature>
<dbReference type="Pfam" id="PF04389">
    <property type="entry name" value="Peptidase_M28"/>
    <property type="match status" value="1"/>
</dbReference>
<keyword evidence="8 15" id="KW-0479">Metal-binding</keyword>
<accession>A0A9P3UM90</accession>
<comment type="cofactor">
    <cofactor evidence="1">
        <name>Zn(2+)</name>
        <dbReference type="ChEBI" id="CHEBI:29105"/>
    </cofactor>
</comment>
<feature type="transmembrane region" description="Helical" evidence="16">
    <location>
        <begin position="638"/>
        <end position="659"/>
    </location>
</feature>
<evidence type="ECO:0000256" key="4">
    <source>
        <dbReference type="ARBA" id="ARBA00010918"/>
    </source>
</evidence>
<dbReference type="Proteomes" id="UP001063166">
    <property type="component" value="Unassembled WGS sequence"/>
</dbReference>
<feature type="domain" description="Vacuolar membrane protease C-terminal" evidence="18">
    <location>
        <begin position="677"/>
        <end position="928"/>
    </location>
</feature>
<dbReference type="OrthoDB" id="76293at2759"/>
<evidence type="ECO:0000256" key="12">
    <source>
        <dbReference type="ARBA" id="ARBA00023049"/>
    </source>
</evidence>
<evidence type="ECO:0000256" key="2">
    <source>
        <dbReference type="ARBA" id="ARBA00003273"/>
    </source>
</evidence>
<feature type="transmembrane region" description="Helical" evidence="16">
    <location>
        <begin position="551"/>
        <end position="578"/>
    </location>
</feature>
<comment type="similarity">
    <text evidence="4 15">Belongs to the peptidase M28 family.</text>
</comment>
<feature type="transmembrane region" description="Helical" evidence="16">
    <location>
        <begin position="590"/>
        <end position="611"/>
    </location>
</feature>
<evidence type="ECO:0000313" key="20">
    <source>
        <dbReference type="EMBL" id="GLB36490.1"/>
    </source>
</evidence>
<evidence type="ECO:0000256" key="9">
    <source>
        <dbReference type="ARBA" id="ARBA00022801"/>
    </source>
</evidence>
<dbReference type="InterPro" id="IPR053976">
    <property type="entry name" value="PFF1_TM"/>
</dbReference>
<feature type="domain" description="Peptidase M28" evidence="17">
    <location>
        <begin position="112"/>
        <end position="285"/>
    </location>
</feature>
<keyword evidence="11 16" id="KW-1133">Transmembrane helix</keyword>
<evidence type="ECO:0000256" key="1">
    <source>
        <dbReference type="ARBA" id="ARBA00001947"/>
    </source>
</evidence>
<comment type="function">
    <text evidence="2">May be involved in vacuolar sorting and osmoregulation.</text>
</comment>
<feature type="domain" description="Vacuolar membrane protease transmembrane" evidence="19">
    <location>
        <begin position="515"/>
        <end position="612"/>
    </location>
</feature>
<keyword evidence="12" id="KW-0482">Metalloprotease</keyword>
<name>A0A9P3UM90_LYOSH</name>
<evidence type="ECO:0000259" key="19">
    <source>
        <dbReference type="Pfam" id="PF22251"/>
    </source>
</evidence>
<keyword evidence="13 16" id="KW-0472">Membrane</keyword>
<dbReference type="Gene3D" id="3.40.630.10">
    <property type="entry name" value="Zn peptidases"/>
    <property type="match status" value="1"/>
</dbReference>
<evidence type="ECO:0000259" key="17">
    <source>
        <dbReference type="Pfam" id="PF04389"/>
    </source>
</evidence>
<comment type="subcellular location">
    <subcellularLocation>
        <location evidence="3">Vacuole membrane</location>
        <topology evidence="3">Multi-pass membrane protein</topology>
    </subcellularLocation>
</comment>